<sequence>MAAINDDVYARVREKIKEHNLTEQEVKAIDTARDQLQTHTYTGGLTGAMAAFLLAKSKKFNPIQMLALTGGGFLMGSQMGLISGALAGVKTINTLPNPQRLINVVREVQQVSNSSN</sequence>
<name>A0AAN7HL06_9FUNG</name>
<proteinExistence type="predicted"/>
<reference evidence="1 2" key="1">
    <citation type="submission" date="2022-11" db="EMBL/GenBank/DDBJ databases">
        <title>Mucor velutinosus strain NIH1002 WGS.</title>
        <authorList>
            <person name="Subramanian P."/>
            <person name="Mullikin J.C."/>
            <person name="Segre J.A."/>
            <person name="Zelazny A.M."/>
        </authorList>
    </citation>
    <scope>NUCLEOTIDE SEQUENCE [LARGE SCALE GENOMIC DNA]</scope>
    <source>
        <strain evidence="1 2">NIH1002</strain>
    </source>
</reference>
<dbReference type="EMBL" id="JASEJX010000024">
    <property type="protein sequence ID" value="KAK4512104.1"/>
    <property type="molecule type" value="Genomic_DNA"/>
</dbReference>
<organism evidence="1 2">
    <name type="scientific">Mucor velutinosus</name>
    <dbReference type="NCBI Taxonomy" id="708070"/>
    <lineage>
        <taxon>Eukaryota</taxon>
        <taxon>Fungi</taxon>
        <taxon>Fungi incertae sedis</taxon>
        <taxon>Mucoromycota</taxon>
        <taxon>Mucoromycotina</taxon>
        <taxon>Mucoromycetes</taxon>
        <taxon>Mucorales</taxon>
        <taxon>Mucorineae</taxon>
        <taxon>Mucoraceae</taxon>
        <taxon>Mucor</taxon>
    </lineage>
</organism>
<protein>
    <submittedName>
        <fullName evidence="1">Uncharacterized protein</fullName>
    </submittedName>
</protein>
<keyword evidence="2" id="KW-1185">Reference proteome</keyword>
<comment type="caution">
    <text evidence="1">The sequence shown here is derived from an EMBL/GenBank/DDBJ whole genome shotgun (WGS) entry which is preliminary data.</text>
</comment>
<accession>A0AAN7HL06</accession>
<dbReference type="AlphaFoldDB" id="A0AAN7HL06"/>
<dbReference type="RefSeq" id="XP_064678770.1">
    <property type="nucleotide sequence ID" value="XM_064832511.1"/>
</dbReference>
<dbReference type="Proteomes" id="UP001304243">
    <property type="component" value="Unassembled WGS sequence"/>
</dbReference>
<evidence type="ECO:0000313" key="2">
    <source>
        <dbReference type="Proteomes" id="UP001304243"/>
    </source>
</evidence>
<dbReference type="GeneID" id="89957033"/>
<evidence type="ECO:0000313" key="1">
    <source>
        <dbReference type="EMBL" id="KAK4512104.1"/>
    </source>
</evidence>
<gene>
    <name evidence="1" type="ORF">ATC70_013347</name>
</gene>